<proteinExistence type="inferred from homology"/>
<evidence type="ECO:0000256" key="4">
    <source>
        <dbReference type="RuleBase" id="RU000411"/>
    </source>
</evidence>
<dbReference type="Gene3D" id="3.30.497.10">
    <property type="entry name" value="Antithrombin, subunit I, domain 2"/>
    <property type="match status" value="1"/>
</dbReference>
<dbReference type="InterPro" id="IPR042185">
    <property type="entry name" value="Serpin_sf_2"/>
</dbReference>
<evidence type="ECO:0000256" key="3">
    <source>
        <dbReference type="ARBA" id="ARBA00022900"/>
    </source>
</evidence>
<dbReference type="PANTHER" id="PTHR11461">
    <property type="entry name" value="SERINE PROTEASE INHIBITOR, SERPIN"/>
    <property type="match status" value="1"/>
</dbReference>
<dbReference type="SUPFAM" id="SSF56574">
    <property type="entry name" value="Serpins"/>
    <property type="match status" value="1"/>
</dbReference>
<dbReference type="OrthoDB" id="671595at2759"/>
<keyword evidence="2" id="KW-0646">Protease inhibitor</keyword>
<keyword evidence="3" id="KW-0722">Serine protease inhibitor</keyword>
<dbReference type="InterPro" id="IPR036186">
    <property type="entry name" value="Serpin_sf"/>
</dbReference>
<dbReference type="Pfam" id="PF00079">
    <property type="entry name" value="Serpin"/>
    <property type="match status" value="1"/>
</dbReference>
<dbReference type="GO" id="GO:0004867">
    <property type="term" value="F:serine-type endopeptidase inhibitor activity"/>
    <property type="evidence" value="ECO:0007669"/>
    <property type="project" value="UniProtKB-KW"/>
</dbReference>
<dbReference type="Proteomes" id="UP000494106">
    <property type="component" value="Unassembled WGS sequence"/>
</dbReference>
<dbReference type="AlphaFoldDB" id="A0A8S0YPI6"/>
<evidence type="ECO:0000259" key="5">
    <source>
        <dbReference type="SMART" id="SM00093"/>
    </source>
</evidence>
<dbReference type="EMBL" id="CADEBC010000065">
    <property type="protein sequence ID" value="CAB3221587.1"/>
    <property type="molecule type" value="Genomic_DNA"/>
</dbReference>
<evidence type="ECO:0000313" key="7">
    <source>
        <dbReference type="Proteomes" id="UP000494106"/>
    </source>
</evidence>
<protein>
    <recommendedName>
        <fullName evidence="5">Serpin domain-containing protein</fullName>
    </recommendedName>
</protein>
<evidence type="ECO:0000256" key="1">
    <source>
        <dbReference type="ARBA" id="ARBA00009500"/>
    </source>
</evidence>
<keyword evidence="7" id="KW-1185">Reference proteome</keyword>
<evidence type="ECO:0000256" key="2">
    <source>
        <dbReference type="ARBA" id="ARBA00022690"/>
    </source>
</evidence>
<dbReference type="Gene3D" id="2.30.39.10">
    <property type="entry name" value="Alpha-1-antitrypsin, domain 1"/>
    <property type="match status" value="1"/>
</dbReference>
<name>A0A8S0YPI6_ARCPL</name>
<dbReference type="InterPro" id="IPR042178">
    <property type="entry name" value="Serpin_sf_1"/>
</dbReference>
<gene>
    <name evidence="6" type="ORF">APLA_LOCUS644</name>
</gene>
<dbReference type="SMART" id="SM00093">
    <property type="entry name" value="SERPIN"/>
    <property type="match status" value="1"/>
</dbReference>
<evidence type="ECO:0000313" key="6">
    <source>
        <dbReference type="EMBL" id="CAB3221587.1"/>
    </source>
</evidence>
<feature type="domain" description="Serpin" evidence="5">
    <location>
        <begin position="42"/>
        <end position="397"/>
    </location>
</feature>
<dbReference type="InterPro" id="IPR000215">
    <property type="entry name" value="Serpin_fam"/>
</dbReference>
<organism evidence="6 7">
    <name type="scientific">Arctia plantaginis</name>
    <name type="common">Wood tiger moth</name>
    <name type="synonym">Phalaena plantaginis</name>
    <dbReference type="NCBI Taxonomy" id="874455"/>
    <lineage>
        <taxon>Eukaryota</taxon>
        <taxon>Metazoa</taxon>
        <taxon>Ecdysozoa</taxon>
        <taxon>Arthropoda</taxon>
        <taxon>Hexapoda</taxon>
        <taxon>Insecta</taxon>
        <taxon>Pterygota</taxon>
        <taxon>Neoptera</taxon>
        <taxon>Endopterygota</taxon>
        <taxon>Lepidoptera</taxon>
        <taxon>Glossata</taxon>
        <taxon>Ditrysia</taxon>
        <taxon>Noctuoidea</taxon>
        <taxon>Erebidae</taxon>
        <taxon>Arctiinae</taxon>
        <taxon>Arctia</taxon>
    </lineage>
</organism>
<dbReference type="InterPro" id="IPR023796">
    <property type="entry name" value="Serpin_dom"/>
</dbReference>
<comment type="caution">
    <text evidence="6">The sequence shown here is derived from an EMBL/GenBank/DDBJ whole genome shotgun (WGS) entry which is preliminary data.</text>
</comment>
<dbReference type="GO" id="GO:0005615">
    <property type="term" value="C:extracellular space"/>
    <property type="evidence" value="ECO:0007669"/>
    <property type="project" value="InterPro"/>
</dbReference>
<comment type="similarity">
    <text evidence="1 4">Belongs to the serpin family.</text>
</comment>
<reference evidence="6 7" key="1">
    <citation type="submission" date="2020-04" db="EMBL/GenBank/DDBJ databases">
        <authorList>
            <person name="Wallbank WR R."/>
            <person name="Pardo Diaz C."/>
            <person name="Kozak K."/>
            <person name="Martin S."/>
            <person name="Jiggins C."/>
            <person name="Moest M."/>
            <person name="Warren A I."/>
            <person name="Byers J.R.P. K."/>
            <person name="Montejo-Kovacevich G."/>
            <person name="Yen C E."/>
        </authorList>
    </citation>
    <scope>NUCLEOTIDE SEQUENCE [LARGE SCALE GENOMIC DNA]</scope>
</reference>
<dbReference type="PANTHER" id="PTHR11461:SF211">
    <property type="entry name" value="GH10112P-RELATED"/>
    <property type="match status" value="1"/>
</dbReference>
<accession>A0A8S0YPI6</accession>
<sequence>MEIKIQIILVTLSCYVFAYHDFTCKKKTVLLLIRRPAFEFSIRLLQRVAEDTNAHFVLSPLTTWLQMIALSDGARGETFDEILKLTRQKHSKCFKRKFHQVIPRLQRGLRYKTKRQSVMVIDKGVLPKTQFILEMQEVYGIDVMVLDFNKPTASSFQVNRLVDDVTGGIIDGVVYEDDFIDTVLLMSDANFFHSVWQTEFFRGYTQTRTFFSSHGAAIGTVNMMYQTGYFCMVEIPQIGVKILELPLGNPGISMLFFVPTTKAWVGELFYNLEKLDLITIFNFFKIEEQRLVNVAIPKFIQVTEVENLSELLYDMGIKRIFDRELSELEGVGEYNVHASVMTQVTHIRVNEKGLSFGVDFDSANESSVEFIADRPFAYMVVDKTINFIIYAGAYSVPSLV</sequence>